<dbReference type="SUPFAM" id="SSF55073">
    <property type="entry name" value="Nucleotide cyclase"/>
    <property type="match status" value="1"/>
</dbReference>
<dbReference type="EMBL" id="WTVM01000017">
    <property type="protein sequence ID" value="NMG02230.1"/>
    <property type="molecule type" value="Genomic_DNA"/>
</dbReference>
<keyword evidence="3" id="KW-0812">Transmembrane</keyword>
<sequence>MSAVSLPASATDGEIDRPVVTIGVVAENEPYSWIDETGQLAGFSIDVLERVAELANIRFSYRIGNWPEIYRAFLDGELDAIDEISYREDRAQRMLFTEPYHYRRTVIMHDGNRPLPVLDGLEGLHPYRVGVVRDIFYKDELVSRGQSVIEYDSLHTLIRALAFGWVDAVIGPEVTLAFLAQQAGFNHLAIAGRFALDRYELEDFRIAVLADRPDLHSRLDAAVSALPEADMRDMLMRWQEFGGRAPLRQAGGFRLGDQSAAYVRRLGPVRVGLMRDYAPFSFVDGGSLQGLSVDVLSRIQDLTGLQVITVTDRWPVLMEMFRRGEIDIVANMSANEERLEYTRFTEPYYLIPNVVFTRDPALEYLDSDSLAGLRIAIGSGIYYEPWVRQRFGDAVLGFSSQRAMFEALAEGSVDVVLAALPNGNHWVRELRLADVRIAGEFSHDGSAGEDLRFGVRPALEPLVAIMNAALEGVSPTERRTIENRWMGASASPPASSDGRVSLGAEARAFLSSRGETLRVCIDPEWMPIEGFDANGRHVGVSADYLEHFARRFAVEFEVVRTVSWSESVEAILAGRCDMLPMAMSTPERRKVLDFTTPYYIVPNVLLGRIETPFVDGLAEFDERRVGVVRGYAFAELLADRHPRVNFVDVATEVEGLRALRRGEIHAFVSTLATASHYMQELGLADLKVIARVPGDWTLSIATRKDEPLLLEIASAFIDSIGDDERREIDARWRALRLAEPSVDYTWLWRGLAAAVLAFALLFAWNRKLGQLNRQLAEANERLAAVSVTDALTGIGNRKFFDQEYERMYRWCQRHGLGFAVAMIDIDHFKSVNDTYGHEAGDACLRALALCLQTHGRRETDRLARFGGEEFVMFGTWDDAGELQQRFARIREAVEALPGTGALPVSAMTVSVGLAYGIAQADKTAGEFIARADKALYEAKRAGRNRIVAVTMD</sequence>
<dbReference type="CDD" id="cd01007">
    <property type="entry name" value="PBP2_BvgS_HisK_like"/>
    <property type="match status" value="2"/>
</dbReference>
<name>A0A972J8V9_9RHOO</name>
<dbReference type="CDD" id="cd01949">
    <property type="entry name" value="GGDEF"/>
    <property type="match status" value="1"/>
</dbReference>
<organism evidence="5 6">
    <name type="scientific">Azoarcus taiwanensis</name>
    <dbReference type="NCBI Taxonomy" id="666964"/>
    <lineage>
        <taxon>Bacteria</taxon>
        <taxon>Pseudomonadati</taxon>
        <taxon>Pseudomonadota</taxon>
        <taxon>Betaproteobacteria</taxon>
        <taxon>Rhodocyclales</taxon>
        <taxon>Zoogloeaceae</taxon>
        <taxon>Azoarcus</taxon>
    </lineage>
</organism>
<dbReference type="InterPro" id="IPR000160">
    <property type="entry name" value="GGDEF_dom"/>
</dbReference>
<dbReference type="PROSITE" id="PS50887">
    <property type="entry name" value="GGDEF"/>
    <property type="match status" value="1"/>
</dbReference>
<comment type="caution">
    <text evidence="5">The sequence shown here is derived from an EMBL/GenBank/DDBJ whole genome shotgun (WGS) entry which is preliminary data.</text>
</comment>
<dbReference type="GO" id="GO:0003824">
    <property type="term" value="F:catalytic activity"/>
    <property type="evidence" value="ECO:0007669"/>
    <property type="project" value="UniProtKB-ARBA"/>
</dbReference>
<dbReference type="SMART" id="SM00267">
    <property type="entry name" value="GGDEF"/>
    <property type="match status" value="1"/>
</dbReference>
<dbReference type="SMART" id="SM00062">
    <property type="entry name" value="PBPb"/>
    <property type="match status" value="3"/>
</dbReference>
<keyword evidence="1" id="KW-0732">Signal</keyword>
<evidence type="ECO:0000259" key="4">
    <source>
        <dbReference type="PROSITE" id="PS50887"/>
    </source>
</evidence>
<dbReference type="CDD" id="cd13708">
    <property type="entry name" value="PBP2_BvgS_like_1"/>
    <property type="match status" value="1"/>
</dbReference>
<reference evidence="5" key="1">
    <citation type="submission" date="2019-12" db="EMBL/GenBank/DDBJ databases">
        <title>Comparative genomics gives insights into the taxonomy of the Azoarcus-Aromatoleum group and reveals separate origins of nif in the plant-associated Azoarcus and non-plant-associated Aromatoleum sub-groups.</title>
        <authorList>
            <person name="Lafos M."/>
            <person name="Maluk M."/>
            <person name="Batista M."/>
            <person name="Junghare M."/>
            <person name="Carmona M."/>
            <person name="Faoro H."/>
            <person name="Cruz L.M."/>
            <person name="Battistoni F."/>
            <person name="De Souza E."/>
            <person name="Pedrosa F."/>
            <person name="Chen W.-M."/>
            <person name="Poole P.S."/>
            <person name="Dixon R.A."/>
            <person name="James E.K."/>
        </authorList>
    </citation>
    <scope>NUCLEOTIDE SEQUENCE</scope>
    <source>
        <strain evidence="5">NSC3</strain>
    </source>
</reference>
<feature type="transmembrane region" description="Helical" evidence="3">
    <location>
        <begin position="746"/>
        <end position="764"/>
    </location>
</feature>
<dbReference type="InterPro" id="IPR029787">
    <property type="entry name" value="Nucleotide_cyclase"/>
</dbReference>
<evidence type="ECO:0000313" key="5">
    <source>
        <dbReference type="EMBL" id="NMG02230.1"/>
    </source>
</evidence>
<dbReference type="Pfam" id="PF00497">
    <property type="entry name" value="SBP_bac_3"/>
    <property type="match status" value="3"/>
</dbReference>
<keyword evidence="3" id="KW-1133">Transmembrane helix</keyword>
<dbReference type="Gene3D" id="3.40.190.10">
    <property type="entry name" value="Periplasmic binding protein-like II"/>
    <property type="match status" value="6"/>
</dbReference>
<gene>
    <name evidence="5" type="ORF">GPA21_04495</name>
</gene>
<keyword evidence="3" id="KW-0472">Membrane</keyword>
<dbReference type="FunFam" id="3.30.70.270:FF:000001">
    <property type="entry name" value="Diguanylate cyclase domain protein"/>
    <property type="match status" value="1"/>
</dbReference>
<dbReference type="AlphaFoldDB" id="A0A972J8V9"/>
<dbReference type="InterPro" id="IPR043128">
    <property type="entry name" value="Rev_trsase/Diguanyl_cyclase"/>
</dbReference>
<dbReference type="Proteomes" id="UP000599523">
    <property type="component" value="Unassembled WGS sequence"/>
</dbReference>
<dbReference type="InterPro" id="IPR001638">
    <property type="entry name" value="Solute-binding_3/MltF_N"/>
</dbReference>
<dbReference type="PANTHER" id="PTHR35936">
    <property type="entry name" value="MEMBRANE-BOUND LYTIC MUREIN TRANSGLYCOSYLASE F"/>
    <property type="match status" value="1"/>
</dbReference>
<dbReference type="Gene3D" id="3.30.70.270">
    <property type="match status" value="1"/>
</dbReference>
<protein>
    <submittedName>
        <fullName evidence="5">Transporter substrate-binding domain-containing protein</fullName>
    </submittedName>
</protein>
<accession>A0A972J8V9</accession>
<dbReference type="SUPFAM" id="SSF53850">
    <property type="entry name" value="Periplasmic binding protein-like II"/>
    <property type="match status" value="3"/>
</dbReference>
<keyword evidence="6" id="KW-1185">Reference proteome</keyword>
<evidence type="ECO:0000256" key="1">
    <source>
        <dbReference type="ARBA" id="ARBA00022729"/>
    </source>
</evidence>
<feature type="coiled-coil region" evidence="2">
    <location>
        <begin position="761"/>
        <end position="788"/>
    </location>
</feature>
<dbReference type="NCBIfam" id="TIGR00254">
    <property type="entry name" value="GGDEF"/>
    <property type="match status" value="1"/>
</dbReference>
<evidence type="ECO:0000256" key="2">
    <source>
        <dbReference type="SAM" id="Coils"/>
    </source>
</evidence>
<evidence type="ECO:0000256" key="3">
    <source>
        <dbReference type="SAM" id="Phobius"/>
    </source>
</evidence>
<evidence type="ECO:0000313" key="6">
    <source>
        <dbReference type="Proteomes" id="UP000599523"/>
    </source>
</evidence>
<proteinExistence type="predicted"/>
<dbReference type="Pfam" id="PF00990">
    <property type="entry name" value="GGDEF"/>
    <property type="match status" value="1"/>
</dbReference>
<keyword evidence="2" id="KW-0175">Coiled coil</keyword>
<feature type="domain" description="GGDEF" evidence="4">
    <location>
        <begin position="816"/>
        <end position="951"/>
    </location>
</feature>